<keyword evidence="3" id="KW-1185">Reference proteome</keyword>
<keyword evidence="1" id="KW-0472">Membrane</keyword>
<keyword evidence="1" id="KW-0812">Transmembrane</keyword>
<evidence type="ECO:0000313" key="3">
    <source>
        <dbReference type="Proteomes" id="UP000252884"/>
    </source>
</evidence>
<dbReference type="EMBL" id="QPJK01000002">
    <property type="protein sequence ID" value="RCW73795.1"/>
    <property type="molecule type" value="Genomic_DNA"/>
</dbReference>
<reference evidence="2 3" key="1">
    <citation type="submission" date="2018-07" db="EMBL/GenBank/DDBJ databases">
        <title>Genomic Encyclopedia of Type Strains, Phase IV (KMG-IV): sequencing the most valuable type-strain genomes for metagenomic binning, comparative biology and taxonomic classification.</title>
        <authorList>
            <person name="Goeker M."/>
        </authorList>
    </citation>
    <scope>NUCLEOTIDE SEQUENCE [LARGE SCALE GENOMIC DNA]</scope>
    <source>
        <strain evidence="2 3">DSM 21634</strain>
    </source>
</reference>
<dbReference type="RefSeq" id="WP_114466963.1">
    <property type="nucleotide sequence ID" value="NZ_QPJK01000002.1"/>
</dbReference>
<protein>
    <submittedName>
        <fullName evidence="2">Uncharacterized protein</fullName>
    </submittedName>
</protein>
<dbReference type="AlphaFoldDB" id="A0A368Y141"/>
<gene>
    <name evidence="2" type="ORF">DES41_102109</name>
</gene>
<feature type="transmembrane region" description="Helical" evidence="1">
    <location>
        <begin position="72"/>
        <end position="91"/>
    </location>
</feature>
<feature type="transmembrane region" description="Helical" evidence="1">
    <location>
        <begin position="48"/>
        <end position="66"/>
    </location>
</feature>
<organism evidence="2 3">
    <name type="scientific">Pseudorhodoferax soli</name>
    <dbReference type="NCBI Taxonomy" id="545864"/>
    <lineage>
        <taxon>Bacteria</taxon>
        <taxon>Pseudomonadati</taxon>
        <taxon>Pseudomonadota</taxon>
        <taxon>Betaproteobacteria</taxon>
        <taxon>Burkholderiales</taxon>
        <taxon>Comamonadaceae</taxon>
    </lineage>
</organism>
<sequence>MKTPPWLVALGRRARAPLWIWWNLATAALGQRVGHFADRRATTPARRLAWRVLLTLVLLVKAPAMFALALLVAALLAIGVPTGLLGTYLYGSLREIWRD</sequence>
<proteinExistence type="predicted"/>
<name>A0A368Y141_9BURK</name>
<comment type="caution">
    <text evidence="2">The sequence shown here is derived from an EMBL/GenBank/DDBJ whole genome shotgun (WGS) entry which is preliminary data.</text>
</comment>
<evidence type="ECO:0000313" key="2">
    <source>
        <dbReference type="EMBL" id="RCW73795.1"/>
    </source>
</evidence>
<keyword evidence="1" id="KW-1133">Transmembrane helix</keyword>
<dbReference type="Proteomes" id="UP000252884">
    <property type="component" value="Unassembled WGS sequence"/>
</dbReference>
<accession>A0A368Y141</accession>
<evidence type="ECO:0000256" key="1">
    <source>
        <dbReference type="SAM" id="Phobius"/>
    </source>
</evidence>